<dbReference type="HOGENOM" id="CLU_2042800_0_0_1"/>
<dbReference type="RefSeq" id="XP_001023629.2">
    <property type="nucleotide sequence ID" value="XM_001023629.2"/>
</dbReference>
<sequence length="158" mass="19051">MIYQFLILKINQQSKNKVKLNFLSPRAKQNSNNQMLLNKQVFTKINIKSYSEVDYISKEYQKFMKKCYLDHKIKDKKQRAKKGLLKQLKCRKSDHRNSKYTYITVSHMQKCGLCLKKFRELIAAIKKYKKLAFSFVSIKKKFQLRLEKYIEILQLLKQ</sequence>
<protein>
    <submittedName>
        <fullName evidence="1">Uncharacterized protein</fullName>
    </submittedName>
</protein>
<proteinExistence type="predicted"/>
<dbReference type="Proteomes" id="UP000009168">
    <property type="component" value="Unassembled WGS sequence"/>
</dbReference>
<gene>
    <name evidence="1" type="ORF">TTHERM_00730330</name>
</gene>
<evidence type="ECO:0000313" key="2">
    <source>
        <dbReference type="Proteomes" id="UP000009168"/>
    </source>
</evidence>
<evidence type="ECO:0000313" key="1">
    <source>
        <dbReference type="EMBL" id="EAS03384.2"/>
    </source>
</evidence>
<dbReference type="KEGG" id="tet:TTHERM_00730330"/>
<dbReference type="EMBL" id="GG662485">
    <property type="protein sequence ID" value="EAS03384.2"/>
    <property type="molecule type" value="Genomic_DNA"/>
</dbReference>
<accession>Q245I0</accession>
<name>Q245I0_TETTS</name>
<dbReference type="AlphaFoldDB" id="Q245I0"/>
<dbReference type="InParanoid" id="Q245I0"/>
<keyword evidence="2" id="KW-1185">Reference proteome</keyword>
<organism evidence="1 2">
    <name type="scientific">Tetrahymena thermophila (strain SB210)</name>
    <dbReference type="NCBI Taxonomy" id="312017"/>
    <lineage>
        <taxon>Eukaryota</taxon>
        <taxon>Sar</taxon>
        <taxon>Alveolata</taxon>
        <taxon>Ciliophora</taxon>
        <taxon>Intramacronucleata</taxon>
        <taxon>Oligohymenophorea</taxon>
        <taxon>Hymenostomatida</taxon>
        <taxon>Tetrahymenina</taxon>
        <taxon>Tetrahymenidae</taxon>
        <taxon>Tetrahymena</taxon>
    </lineage>
</organism>
<reference evidence="2" key="1">
    <citation type="journal article" date="2006" name="PLoS Biol.">
        <title>Macronuclear genome sequence of the ciliate Tetrahymena thermophila, a model eukaryote.</title>
        <authorList>
            <person name="Eisen J.A."/>
            <person name="Coyne R.S."/>
            <person name="Wu M."/>
            <person name="Wu D."/>
            <person name="Thiagarajan M."/>
            <person name="Wortman J.R."/>
            <person name="Badger J.H."/>
            <person name="Ren Q."/>
            <person name="Amedeo P."/>
            <person name="Jones K.M."/>
            <person name="Tallon L.J."/>
            <person name="Delcher A.L."/>
            <person name="Salzberg S.L."/>
            <person name="Silva J.C."/>
            <person name="Haas B.J."/>
            <person name="Majoros W.H."/>
            <person name="Farzad M."/>
            <person name="Carlton J.M."/>
            <person name="Smith R.K. Jr."/>
            <person name="Garg J."/>
            <person name="Pearlman R.E."/>
            <person name="Karrer K.M."/>
            <person name="Sun L."/>
            <person name="Manning G."/>
            <person name="Elde N.C."/>
            <person name="Turkewitz A.P."/>
            <person name="Asai D.J."/>
            <person name="Wilkes D.E."/>
            <person name="Wang Y."/>
            <person name="Cai H."/>
            <person name="Collins K."/>
            <person name="Stewart B.A."/>
            <person name="Lee S.R."/>
            <person name="Wilamowska K."/>
            <person name="Weinberg Z."/>
            <person name="Ruzzo W.L."/>
            <person name="Wloga D."/>
            <person name="Gaertig J."/>
            <person name="Frankel J."/>
            <person name="Tsao C.-C."/>
            <person name="Gorovsky M.A."/>
            <person name="Keeling P.J."/>
            <person name="Waller R.F."/>
            <person name="Patron N.J."/>
            <person name="Cherry J.M."/>
            <person name="Stover N.A."/>
            <person name="Krieger C.J."/>
            <person name="del Toro C."/>
            <person name="Ryder H.F."/>
            <person name="Williamson S.C."/>
            <person name="Barbeau R.A."/>
            <person name="Hamilton E.P."/>
            <person name="Orias E."/>
        </authorList>
    </citation>
    <scope>NUCLEOTIDE SEQUENCE [LARGE SCALE GENOMIC DNA]</scope>
    <source>
        <strain evidence="2">SB210</strain>
    </source>
</reference>
<dbReference type="GeneID" id="7831757"/>